<dbReference type="Pfam" id="PF00781">
    <property type="entry name" value="DAGK_cat"/>
    <property type="match status" value="1"/>
</dbReference>
<keyword evidence="6 12" id="KW-0418">Kinase</keyword>
<evidence type="ECO:0000256" key="8">
    <source>
        <dbReference type="ARBA" id="ARBA00023098"/>
    </source>
</evidence>
<dbReference type="InterPro" id="IPR005218">
    <property type="entry name" value="Diacylglycerol/lipid_kinase"/>
</dbReference>
<organism evidence="12 13">
    <name type="scientific">Salipaludibacillus aurantiacus</name>
    <dbReference type="NCBI Taxonomy" id="1601833"/>
    <lineage>
        <taxon>Bacteria</taxon>
        <taxon>Bacillati</taxon>
        <taxon>Bacillota</taxon>
        <taxon>Bacilli</taxon>
        <taxon>Bacillales</taxon>
        <taxon>Bacillaceae</taxon>
    </lineage>
</organism>
<keyword evidence="5" id="KW-0547">Nucleotide-binding</keyword>
<evidence type="ECO:0000256" key="9">
    <source>
        <dbReference type="ARBA" id="ARBA00023209"/>
    </source>
</evidence>
<evidence type="ECO:0000256" key="7">
    <source>
        <dbReference type="ARBA" id="ARBA00022840"/>
    </source>
</evidence>
<keyword evidence="10" id="KW-1208">Phospholipid metabolism</keyword>
<comment type="similarity">
    <text evidence="2">Belongs to the diacylglycerol/lipid kinase family.</text>
</comment>
<accession>A0A1H9NWP5</accession>
<keyword evidence="9" id="KW-0594">Phospholipid biosynthesis</keyword>
<gene>
    <name evidence="12" type="ORF">SAMN05518684_10130</name>
</gene>
<evidence type="ECO:0000259" key="11">
    <source>
        <dbReference type="PROSITE" id="PS50146"/>
    </source>
</evidence>
<keyword evidence="7" id="KW-0067">ATP-binding</keyword>
<dbReference type="PANTHER" id="PTHR12358">
    <property type="entry name" value="SPHINGOSINE KINASE"/>
    <property type="match status" value="1"/>
</dbReference>
<dbReference type="GO" id="GO:0005524">
    <property type="term" value="F:ATP binding"/>
    <property type="evidence" value="ECO:0007669"/>
    <property type="project" value="UniProtKB-KW"/>
</dbReference>
<dbReference type="STRING" id="1601833.SAMN05518684_10130"/>
<dbReference type="InterPro" id="IPR016064">
    <property type="entry name" value="NAD/diacylglycerol_kinase_sf"/>
</dbReference>
<name>A0A1H9NWP5_9BACI</name>
<keyword evidence="4" id="KW-0808">Transferase</keyword>
<dbReference type="AlphaFoldDB" id="A0A1H9NWP5"/>
<sequence>MHGFIINKTSGNGRGEKVWARVEKALKEKNLSYSARFTEGPKHAVELVPGLLRENIKALVVLGGDGTINEVANGLVYCNIPLGVIPAGSGNDFARCLGIPMDSLQALERILVNDPKQVDLLDLGSRYCLTVTGVGFDGQVAKTVNEAPYKKPLNQFRLGGLSYVVSMLETLTTYEPTRVHVTVDGVEKIYEDVWLVAVANSPNYGGGIHICPEASYNDGLLNLCIVHGIKKWELLWLFPQAYKGRHVNKVTLLQGEEVYISSNPPVLVQSDGEQFMESPVYIRVEKNAIRVV</sequence>
<dbReference type="RefSeq" id="WP_093046990.1">
    <property type="nucleotide sequence ID" value="NZ_FOGT01000001.1"/>
</dbReference>
<evidence type="ECO:0000256" key="3">
    <source>
        <dbReference type="ARBA" id="ARBA00022516"/>
    </source>
</evidence>
<keyword evidence="13" id="KW-1185">Reference proteome</keyword>
<dbReference type="SMART" id="SM00046">
    <property type="entry name" value="DAGKc"/>
    <property type="match status" value="1"/>
</dbReference>
<dbReference type="Proteomes" id="UP000198571">
    <property type="component" value="Unassembled WGS sequence"/>
</dbReference>
<dbReference type="Gene3D" id="2.60.200.40">
    <property type="match status" value="1"/>
</dbReference>
<dbReference type="GO" id="GO:0008654">
    <property type="term" value="P:phospholipid biosynthetic process"/>
    <property type="evidence" value="ECO:0007669"/>
    <property type="project" value="UniProtKB-KW"/>
</dbReference>
<dbReference type="InterPro" id="IPR001206">
    <property type="entry name" value="Diacylglycerol_kinase_cat_dom"/>
</dbReference>
<dbReference type="SUPFAM" id="SSF111331">
    <property type="entry name" value="NAD kinase/diacylglycerol kinase-like"/>
    <property type="match status" value="1"/>
</dbReference>
<reference evidence="13" key="1">
    <citation type="submission" date="2016-10" db="EMBL/GenBank/DDBJ databases">
        <authorList>
            <person name="Varghese N."/>
            <person name="Submissions S."/>
        </authorList>
    </citation>
    <scope>NUCLEOTIDE SEQUENCE [LARGE SCALE GENOMIC DNA]</scope>
    <source>
        <strain evidence="13">S9</strain>
    </source>
</reference>
<dbReference type="Pfam" id="PF19279">
    <property type="entry name" value="YegS_C"/>
    <property type="match status" value="1"/>
</dbReference>
<evidence type="ECO:0000313" key="13">
    <source>
        <dbReference type="Proteomes" id="UP000198571"/>
    </source>
</evidence>
<evidence type="ECO:0000256" key="2">
    <source>
        <dbReference type="ARBA" id="ARBA00005983"/>
    </source>
</evidence>
<dbReference type="GO" id="GO:0016301">
    <property type="term" value="F:kinase activity"/>
    <property type="evidence" value="ECO:0007669"/>
    <property type="project" value="UniProtKB-KW"/>
</dbReference>
<dbReference type="PANTHER" id="PTHR12358:SF54">
    <property type="entry name" value="SPHINGOSINE KINASE RELATED PROTEIN"/>
    <property type="match status" value="1"/>
</dbReference>
<dbReference type="InterPro" id="IPR017438">
    <property type="entry name" value="ATP-NAD_kinase_N"/>
</dbReference>
<comment type="cofactor">
    <cofactor evidence="1">
        <name>Mg(2+)</name>
        <dbReference type="ChEBI" id="CHEBI:18420"/>
    </cofactor>
</comment>
<dbReference type="InterPro" id="IPR050187">
    <property type="entry name" value="Lipid_Phosphate_FormReg"/>
</dbReference>
<dbReference type="PROSITE" id="PS50146">
    <property type="entry name" value="DAGK"/>
    <property type="match status" value="1"/>
</dbReference>
<keyword evidence="3" id="KW-0444">Lipid biosynthesis</keyword>
<evidence type="ECO:0000256" key="6">
    <source>
        <dbReference type="ARBA" id="ARBA00022777"/>
    </source>
</evidence>
<dbReference type="NCBIfam" id="TIGR00147">
    <property type="entry name" value="YegS/Rv2252/BmrU family lipid kinase"/>
    <property type="match status" value="1"/>
</dbReference>
<dbReference type="EMBL" id="FOGT01000001">
    <property type="protein sequence ID" value="SER40217.1"/>
    <property type="molecule type" value="Genomic_DNA"/>
</dbReference>
<evidence type="ECO:0000256" key="1">
    <source>
        <dbReference type="ARBA" id="ARBA00001946"/>
    </source>
</evidence>
<evidence type="ECO:0000256" key="4">
    <source>
        <dbReference type="ARBA" id="ARBA00022679"/>
    </source>
</evidence>
<dbReference type="Gene3D" id="3.40.50.10330">
    <property type="entry name" value="Probable inorganic polyphosphate/atp-NAD kinase, domain 1"/>
    <property type="match status" value="1"/>
</dbReference>
<evidence type="ECO:0000256" key="5">
    <source>
        <dbReference type="ARBA" id="ARBA00022741"/>
    </source>
</evidence>
<evidence type="ECO:0000256" key="10">
    <source>
        <dbReference type="ARBA" id="ARBA00023264"/>
    </source>
</evidence>
<proteinExistence type="inferred from homology"/>
<evidence type="ECO:0000313" key="12">
    <source>
        <dbReference type="EMBL" id="SER40217.1"/>
    </source>
</evidence>
<protein>
    <submittedName>
        <fullName evidence="12">Lipid kinase, YegS/Rv2252/BmrU family</fullName>
    </submittedName>
</protein>
<keyword evidence="8" id="KW-0443">Lipid metabolism</keyword>
<dbReference type="OrthoDB" id="9786026at2"/>
<feature type="domain" description="DAGKc" evidence="11">
    <location>
        <begin position="1"/>
        <end position="127"/>
    </location>
</feature>
<dbReference type="InterPro" id="IPR045540">
    <property type="entry name" value="YegS/DAGK_C"/>
</dbReference>